<reference evidence="7" key="1">
    <citation type="journal article" date="2019" name="Int. J. Syst. Evol. Microbiol.">
        <title>The Global Catalogue of Microorganisms (GCM) 10K type strain sequencing project: providing services to taxonomists for standard genome sequencing and annotation.</title>
        <authorList>
            <consortium name="The Broad Institute Genomics Platform"/>
            <consortium name="The Broad Institute Genome Sequencing Center for Infectious Disease"/>
            <person name="Wu L."/>
            <person name="Ma J."/>
        </authorList>
    </citation>
    <scope>NUCLEOTIDE SEQUENCE [LARGE SCALE GENOMIC DNA]</scope>
    <source>
        <strain evidence="7">JCM 3369</strain>
    </source>
</reference>
<keyword evidence="4" id="KW-0804">Transcription</keyword>
<dbReference type="Proteomes" id="UP001596380">
    <property type="component" value="Unassembled WGS sequence"/>
</dbReference>
<name>A0ABW2CGG8_9ACTN</name>
<keyword evidence="3" id="KW-0238">DNA-binding</keyword>
<keyword evidence="7" id="KW-1185">Reference proteome</keyword>
<protein>
    <submittedName>
        <fullName evidence="6">LysR family transcriptional regulator</fullName>
    </submittedName>
</protein>
<dbReference type="PANTHER" id="PTHR30346">
    <property type="entry name" value="TRANSCRIPTIONAL DUAL REGULATOR HCAR-RELATED"/>
    <property type="match status" value="1"/>
</dbReference>
<evidence type="ECO:0000313" key="7">
    <source>
        <dbReference type="Proteomes" id="UP001596380"/>
    </source>
</evidence>
<dbReference type="RefSeq" id="WP_160826352.1">
    <property type="nucleotide sequence ID" value="NZ_JBHSXE010000001.1"/>
</dbReference>
<feature type="domain" description="HTH lysR-type" evidence="5">
    <location>
        <begin position="1"/>
        <end position="58"/>
    </location>
</feature>
<dbReference type="Pfam" id="PF03466">
    <property type="entry name" value="LysR_substrate"/>
    <property type="match status" value="1"/>
</dbReference>
<gene>
    <name evidence="6" type="ORF">ACFQKB_14000</name>
</gene>
<evidence type="ECO:0000256" key="3">
    <source>
        <dbReference type="ARBA" id="ARBA00023125"/>
    </source>
</evidence>
<organism evidence="6 7">
    <name type="scientific">Actinomadura yumaensis</name>
    <dbReference type="NCBI Taxonomy" id="111807"/>
    <lineage>
        <taxon>Bacteria</taxon>
        <taxon>Bacillati</taxon>
        <taxon>Actinomycetota</taxon>
        <taxon>Actinomycetes</taxon>
        <taxon>Streptosporangiales</taxon>
        <taxon>Thermomonosporaceae</taxon>
        <taxon>Actinomadura</taxon>
    </lineage>
</organism>
<dbReference type="InterPro" id="IPR000847">
    <property type="entry name" value="LysR_HTH_N"/>
</dbReference>
<dbReference type="Gene3D" id="1.10.10.10">
    <property type="entry name" value="Winged helix-like DNA-binding domain superfamily/Winged helix DNA-binding domain"/>
    <property type="match status" value="1"/>
</dbReference>
<comment type="caution">
    <text evidence="6">The sequence shown here is derived from an EMBL/GenBank/DDBJ whole genome shotgun (WGS) entry which is preliminary data.</text>
</comment>
<proteinExistence type="inferred from homology"/>
<evidence type="ECO:0000313" key="6">
    <source>
        <dbReference type="EMBL" id="MFC6880876.1"/>
    </source>
</evidence>
<keyword evidence="2" id="KW-0805">Transcription regulation</keyword>
<dbReference type="SUPFAM" id="SSF46785">
    <property type="entry name" value="Winged helix' DNA-binding domain"/>
    <property type="match status" value="1"/>
</dbReference>
<evidence type="ECO:0000259" key="5">
    <source>
        <dbReference type="PROSITE" id="PS50931"/>
    </source>
</evidence>
<dbReference type="PRINTS" id="PR00039">
    <property type="entry name" value="HTHLYSR"/>
</dbReference>
<accession>A0ABW2CGG8</accession>
<dbReference type="EMBL" id="JBHSXS010000006">
    <property type="protein sequence ID" value="MFC6880876.1"/>
    <property type="molecule type" value="Genomic_DNA"/>
</dbReference>
<dbReference type="Pfam" id="PF00126">
    <property type="entry name" value="HTH_1"/>
    <property type="match status" value="1"/>
</dbReference>
<dbReference type="SUPFAM" id="SSF53850">
    <property type="entry name" value="Periplasmic binding protein-like II"/>
    <property type="match status" value="1"/>
</dbReference>
<dbReference type="InterPro" id="IPR005119">
    <property type="entry name" value="LysR_subst-bd"/>
</dbReference>
<dbReference type="PANTHER" id="PTHR30346:SF29">
    <property type="entry name" value="LYSR SUBSTRATE-BINDING"/>
    <property type="match status" value="1"/>
</dbReference>
<evidence type="ECO:0000256" key="2">
    <source>
        <dbReference type="ARBA" id="ARBA00023015"/>
    </source>
</evidence>
<dbReference type="Gene3D" id="3.40.190.290">
    <property type="match status" value="1"/>
</dbReference>
<dbReference type="InterPro" id="IPR036388">
    <property type="entry name" value="WH-like_DNA-bd_sf"/>
</dbReference>
<dbReference type="PROSITE" id="PS50931">
    <property type="entry name" value="HTH_LYSR"/>
    <property type="match status" value="1"/>
</dbReference>
<evidence type="ECO:0000256" key="4">
    <source>
        <dbReference type="ARBA" id="ARBA00023163"/>
    </source>
</evidence>
<dbReference type="InterPro" id="IPR036390">
    <property type="entry name" value="WH_DNA-bd_sf"/>
</dbReference>
<evidence type="ECO:0000256" key="1">
    <source>
        <dbReference type="ARBA" id="ARBA00009437"/>
    </source>
</evidence>
<sequence>MNLQHLRYFVTVAAERNFTRAAQRLYVVQSAVSAGVRALEKELGAELFDRSGQRVALTGAGEALLPRAVATLDAAREARDAVLATQGRVYGTLNLGAMTAVGIGLVDVPGLLGRYHRLHPDVELRLHTSPSGTVGHFQSLLMGDLDAAFVSPSGRVPPGLNVRRLASSRLPLVVPPEHRLAGRKGFAFPELADEPFVDSPVGYGNRDLVDRAFAGAGVSRRVTLEVTDLNTTAAFVRHGLGSAFLPEFLLKPQQQHLSVLHPRGRALIWSFSLATSSDRRPAAPLAALLSLLDDEVDRYLSRPDE</sequence>
<comment type="similarity">
    <text evidence="1">Belongs to the LysR transcriptional regulatory family.</text>
</comment>